<evidence type="ECO:0000256" key="2">
    <source>
        <dbReference type="ARBA" id="ARBA00022801"/>
    </source>
</evidence>
<keyword evidence="3" id="KW-0732">Signal</keyword>
<sequence length="1107" mass="122462">MVTMVSALYLSVSLFTAAVTSAVTPQGIGADLTIVTHNDLYGNQTARDAAVVIDAESDYSTAESRCTALGSSIWSHDNNSDVSFLRFLDYSKGDDKAGPYWIKSDGKRCNTISAKGNVKDSSCGRNLPVLCANTAADTEKEISVSSQESTITGYRMKDAFRFLGIKYATIPARFEHAKYLPPAKNVSAFAYGDQCVSSECTVCSEDCLSLNIWTPYLPNGKVNPEKKKAVMLYIHGGSFLTGSNRDPTNDGTALASRGDVVSVSINYRLSTLGFIAVANSSVTGNLGLTDASTALDWVRTHIEDFGGDRDRITVFGQSAGAAAIRALLTSKVAQNKFANAIMMSTPQGGGAASYSEYLTVAQSSAKNSAIYTQVGCANLSGEDLIACLRKVDAKVLVGYRDANKSYTGAVAQFPVIDGSFLTLKTLPLGQGASKLPHHIMAGIVQDDGSPFTSYSPSTNTTETLLINGFNASAIEASGLFPLPSNPNVTAALFNLTSHIATDAYFRCAAHSTAHLAAKNSLFASFYAYEFDRAYQVPSWSPNGGACEAPKTASHPLGDVDLPYYRCHSGELLTVFGTQIPQGRLPRDQDDIPFSQYVLDSWTAFARRGNPVPEKRYLESRGFVNTTKAVGEWKEVSNAGDKPVKVLDRVNRMEAWREVEQCKVLGITEDYYEGIIVSETYSTIMAWQMDLCMQWDKQVVIPFHKFVKPESDSQTAQSFPFFGLPVDLQLLVYDHCDTPTLFQLMRTCSRSRGPATRRFWSCADHWYSYDATEVLDDRRHVVLDHDLEFVNHVKRVEFAIDRLEWRFCDDDDGAVVDKAQDFWIRVGKIFPAIEYLVLCGYALEPSMCSAVGRAVQCAPNHITVFIALETVVVGPRFPTQYKLYSVPGNSNATWEIVDEHWAPTRVLFPPRKFPPSPLGDAITFNGRYFTLRLEARGLDWLRIESYARYAMDSNIHCPSIDCDAVFANREKWKEHLDDTSAGRHGRFQSQLKIARGTVEELLPYTRTPEAEKAAMAERQRHIDHSYEENSKLEQRVGRNWGPPGSEQRRLFEEQFVAQLKAENLWAPGTITGHLEDTWYGILGVSFDRTHVYGHSCDGPDENHVCYDA</sequence>
<dbReference type="PROSITE" id="PS00122">
    <property type="entry name" value="CARBOXYLESTERASE_B_1"/>
    <property type="match status" value="1"/>
</dbReference>
<dbReference type="GO" id="GO:0016787">
    <property type="term" value="F:hydrolase activity"/>
    <property type="evidence" value="ECO:0007669"/>
    <property type="project" value="UniProtKB-KW"/>
</dbReference>
<evidence type="ECO:0000256" key="3">
    <source>
        <dbReference type="SAM" id="SignalP"/>
    </source>
</evidence>
<dbReference type="InterPro" id="IPR019826">
    <property type="entry name" value="Carboxylesterase_B_AS"/>
</dbReference>
<comment type="caution">
    <text evidence="5">The sequence shown here is derived from an EMBL/GenBank/DDBJ whole genome shotgun (WGS) entry which is preliminary data.</text>
</comment>
<keyword evidence="2" id="KW-0378">Hydrolase</keyword>
<dbReference type="InterPro" id="IPR002018">
    <property type="entry name" value="CarbesteraseB"/>
</dbReference>
<dbReference type="AlphaFoldDB" id="A0A9W4ULY7"/>
<gene>
    <name evidence="5" type="ORF">PDIGIT_LOCUS11741</name>
</gene>
<feature type="signal peptide" evidence="3">
    <location>
        <begin position="1"/>
        <end position="22"/>
    </location>
</feature>
<organism evidence="5 6">
    <name type="scientific">Periconia digitata</name>
    <dbReference type="NCBI Taxonomy" id="1303443"/>
    <lineage>
        <taxon>Eukaryota</taxon>
        <taxon>Fungi</taxon>
        <taxon>Dikarya</taxon>
        <taxon>Ascomycota</taxon>
        <taxon>Pezizomycotina</taxon>
        <taxon>Dothideomycetes</taxon>
        <taxon>Pleosporomycetidae</taxon>
        <taxon>Pleosporales</taxon>
        <taxon>Massarineae</taxon>
        <taxon>Periconiaceae</taxon>
        <taxon>Periconia</taxon>
    </lineage>
</organism>
<dbReference type="Proteomes" id="UP001152607">
    <property type="component" value="Unassembled WGS sequence"/>
</dbReference>
<feature type="chain" id="PRO_5040727969" description="Carboxylesterase type B domain-containing protein" evidence="3">
    <location>
        <begin position="23"/>
        <end position="1107"/>
    </location>
</feature>
<name>A0A9W4ULY7_9PLEO</name>
<protein>
    <recommendedName>
        <fullName evidence="4">Carboxylesterase type B domain-containing protein</fullName>
    </recommendedName>
</protein>
<proteinExistence type="inferred from homology"/>
<dbReference type="PANTHER" id="PTHR43142">
    <property type="entry name" value="CARBOXYLIC ESTER HYDROLASE"/>
    <property type="match status" value="1"/>
</dbReference>
<dbReference type="Gene3D" id="3.40.50.1820">
    <property type="entry name" value="alpha/beta hydrolase"/>
    <property type="match status" value="1"/>
</dbReference>
<dbReference type="OrthoDB" id="408631at2759"/>
<accession>A0A9W4ULY7</accession>
<dbReference type="PROSITE" id="PS50890">
    <property type="entry name" value="PUA"/>
    <property type="match status" value="1"/>
</dbReference>
<dbReference type="Pfam" id="PF00135">
    <property type="entry name" value="COesterase"/>
    <property type="match status" value="1"/>
</dbReference>
<reference evidence="5" key="1">
    <citation type="submission" date="2023-01" db="EMBL/GenBank/DDBJ databases">
        <authorList>
            <person name="Van Ghelder C."/>
            <person name="Rancurel C."/>
        </authorList>
    </citation>
    <scope>NUCLEOTIDE SEQUENCE</scope>
    <source>
        <strain evidence="5">CNCM I-4278</strain>
    </source>
</reference>
<evidence type="ECO:0000313" key="6">
    <source>
        <dbReference type="Proteomes" id="UP001152607"/>
    </source>
</evidence>
<dbReference type="InterPro" id="IPR029058">
    <property type="entry name" value="AB_hydrolase_fold"/>
</dbReference>
<evidence type="ECO:0000256" key="1">
    <source>
        <dbReference type="ARBA" id="ARBA00005964"/>
    </source>
</evidence>
<dbReference type="PANTHER" id="PTHR43142:SF3">
    <property type="entry name" value="PUTATIVE (AFU_ORTHOLOGUE AFUA_3G09070)-RELATED"/>
    <property type="match status" value="1"/>
</dbReference>
<evidence type="ECO:0000259" key="4">
    <source>
        <dbReference type="Pfam" id="PF00135"/>
    </source>
</evidence>
<evidence type="ECO:0000313" key="5">
    <source>
        <dbReference type="EMBL" id="CAI6338611.1"/>
    </source>
</evidence>
<dbReference type="SUPFAM" id="SSF53474">
    <property type="entry name" value="alpha/beta-Hydrolases"/>
    <property type="match status" value="1"/>
</dbReference>
<keyword evidence="6" id="KW-1185">Reference proteome</keyword>
<comment type="similarity">
    <text evidence="1">Belongs to the type-B carboxylesterase/lipase family.</text>
</comment>
<feature type="domain" description="Carboxylesterase type B" evidence="4">
    <location>
        <begin position="150"/>
        <end position="653"/>
    </location>
</feature>
<dbReference type="EMBL" id="CAOQHR010000008">
    <property type="protein sequence ID" value="CAI6338611.1"/>
    <property type="molecule type" value="Genomic_DNA"/>
</dbReference>